<accession>A0ACB6RXE5</accession>
<evidence type="ECO:0000313" key="2">
    <source>
        <dbReference type="Proteomes" id="UP000799754"/>
    </source>
</evidence>
<dbReference type="Proteomes" id="UP000799754">
    <property type="component" value="Unassembled WGS sequence"/>
</dbReference>
<proteinExistence type="predicted"/>
<evidence type="ECO:0000313" key="1">
    <source>
        <dbReference type="EMBL" id="KAF2626591.1"/>
    </source>
</evidence>
<reference evidence="1" key="1">
    <citation type="journal article" date="2020" name="Stud. Mycol.">
        <title>101 Dothideomycetes genomes: a test case for predicting lifestyles and emergence of pathogens.</title>
        <authorList>
            <person name="Haridas S."/>
            <person name="Albert R."/>
            <person name="Binder M."/>
            <person name="Bloem J."/>
            <person name="Labutti K."/>
            <person name="Salamov A."/>
            <person name="Andreopoulos B."/>
            <person name="Baker S."/>
            <person name="Barry K."/>
            <person name="Bills G."/>
            <person name="Bluhm B."/>
            <person name="Cannon C."/>
            <person name="Castanera R."/>
            <person name="Culley D."/>
            <person name="Daum C."/>
            <person name="Ezra D."/>
            <person name="Gonzalez J."/>
            <person name="Henrissat B."/>
            <person name="Kuo A."/>
            <person name="Liang C."/>
            <person name="Lipzen A."/>
            <person name="Lutzoni F."/>
            <person name="Magnuson J."/>
            <person name="Mondo S."/>
            <person name="Nolan M."/>
            <person name="Ohm R."/>
            <person name="Pangilinan J."/>
            <person name="Park H.-J."/>
            <person name="Ramirez L."/>
            <person name="Alfaro M."/>
            <person name="Sun H."/>
            <person name="Tritt A."/>
            <person name="Yoshinaga Y."/>
            <person name="Zwiers L.-H."/>
            <person name="Turgeon B."/>
            <person name="Goodwin S."/>
            <person name="Spatafora J."/>
            <person name="Crous P."/>
            <person name="Grigoriev I."/>
        </authorList>
    </citation>
    <scope>NUCLEOTIDE SEQUENCE</scope>
    <source>
        <strain evidence="1">CBS 525.71</strain>
    </source>
</reference>
<name>A0ACB6RXE5_9PLEO</name>
<sequence length="181" mass="19674">MVSLGVLTVIIGTIRVQGPKIARSLIGRARGNRALAEIELMSSTSGEHVHRKADRESTLLATQYQPQPYPEQTGGFWSDPGSPAGDYTGDTLGTICPNTCNPFNPAEHFCDITTGCATTGGSKYYCAFRAGFRANNYNAKDFSKQFKVVAQPYVYLAVSTSCNTPCRDQTCSEVLKRSQCK</sequence>
<protein>
    <submittedName>
        <fullName evidence="1">Uncharacterized protein</fullName>
    </submittedName>
</protein>
<dbReference type="EMBL" id="MU006720">
    <property type="protein sequence ID" value="KAF2626591.1"/>
    <property type="molecule type" value="Genomic_DNA"/>
</dbReference>
<organism evidence="1 2">
    <name type="scientific">Macroventuria anomochaeta</name>
    <dbReference type="NCBI Taxonomy" id="301207"/>
    <lineage>
        <taxon>Eukaryota</taxon>
        <taxon>Fungi</taxon>
        <taxon>Dikarya</taxon>
        <taxon>Ascomycota</taxon>
        <taxon>Pezizomycotina</taxon>
        <taxon>Dothideomycetes</taxon>
        <taxon>Pleosporomycetidae</taxon>
        <taxon>Pleosporales</taxon>
        <taxon>Pleosporineae</taxon>
        <taxon>Didymellaceae</taxon>
        <taxon>Macroventuria</taxon>
    </lineage>
</organism>
<comment type="caution">
    <text evidence="1">The sequence shown here is derived from an EMBL/GenBank/DDBJ whole genome shotgun (WGS) entry which is preliminary data.</text>
</comment>
<keyword evidence="2" id="KW-1185">Reference proteome</keyword>
<gene>
    <name evidence="1" type="ORF">BU25DRAFT_449170</name>
</gene>